<evidence type="ECO:0000313" key="1">
    <source>
        <dbReference type="EMBL" id="JAH27642.1"/>
    </source>
</evidence>
<reference evidence="1" key="2">
    <citation type="journal article" date="2015" name="Fish Shellfish Immunol.">
        <title>Early steps in the European eel (Anguilla anguilla)-Vibrio vulnificus interaction in the gills: Role of the RtxA13 toxin.</title>
        <authorList>
            <person name="Callol A."/>
            <person name="Pajuelo D."/>
            <person name="Ebbesson L."/>
            <person name="Teles M."/>
            <person name="MacKenzie S."/>
            <person name="Amaro C."/>
        </authorList>
    </citation>
    <scope>NUCLEOTIDE SEQUENCE</scope>
</reference>
<dbReference type="EMBL" id="GBXM01080935">
    <property type="protein sequence ID" value="JAH27642.1"/>
    <property type="molecule type" value="Transcribed_RNA"/>
</dbReference>
<proteinExistence type="predicted"/>
<dbReference type="AlphaFoldDB" id="A0A0E9RFP6"/>
<accession>A0A0E9RFP6</accession>
<protein>
    <submittedName>
        <fullName evidence="1">Uncharacterized protein</fullName>
    </submittedName>
</protein>
<name>A0A0E9RFP6_ANGAN</name>
<reference evidence="1" key="1">
    <citation type="submission" date="2014-11" db="EMBL/GenBank/DDBJ databases">
        <authorList>
            <person name="Amaro Gonzalez C."/>
        </authorList>
    </citation>
    <scope>NUCLEOTIDE SEQUENCE</scope>
</reference>
<organism evidence="1">
    <name type="scientific">Anguilla anguilla</name>
    <name type="common">European freshwater eel</name>
    <name type="synonym">Muraena anguilla</name>
    <dbReference type="NCBI Taxonomy" id="7936"/>
    <lineage>
        <taxon>Eukaryota</taxon>
        <taxon>Metazoa</taxon>
        <taxon>Chordata</taxon>
        <taxon>Craniata</taxon>
        <taxon>Vertebrata</taxon>
        <taxon>Euteleostomi</taxon>
        <taxon>Actinopterygii</taxon>
        <taxon>Neopterygii</taxon>
        <taxon>Teleostei</taxon>
        <taxon>Anguilliformes</taxon>
        <taxon>Anguillidae</taxon>
        <taxon>Anguilla</taxon>
    </lineage>
</organism>
<sequence length="40" mass="4793">MLGPRGCTCVYYFRKMFNLFSFKLFSMACVRKEVLAQYEN</sequence>